<evidence type="ECO:0000256" key="6">
    <source>
        <dbReference type="ARBA" id="ARBA00023098"/>
    </source>
</evidence>
<evidence type="ECO:0000259" key="10">
    <source>
        <dbReference type="PROSITE" id="PS51210"/>
    </source>
</evidence>
<dbReference type="PANTHER" id="PTHR10728">
    <property type="entry name" value="CYTOSOLIC PHOSPHOLIPASE A2"/>
    <property type="match status" value="1"/>
</dbReference>
<protein>
    <recommendedName>
        <fullName evidence="2 9">Lysophospholipase</fullName>
        <ecNumber evidence="2 9">3.1.1.5</ecNumber>
    </recommendedName>
</protein>
<dbReference type="AlphaFoldDB" id="A0A5M3N329"/>
<dbReference type="EMBL" id="JH711574">
    <property type="protein sequence ID" value="EIW85716.1"/>
    <property type="molecule type" value="Genomic_DNA"/>
</dbReference>
<evidence type="ECO:0000256" key="8">
    <source>
        <dbReference type="PROSITE-ProRule" id="PRU00555"/>
    </source>
</evidence>
<keyword evidence="7" id="KW-0325">Glycoprotein</keyword>
<accession>A0A5M3N329</accession>
<keyword evidence="4 8" id="KW-0378">Hydrolase</keyword>
<comment type="catalytic activity">
    <reaction evidence="9">
        <text>a 1-acyl-sn-glycero-3-phosphocholine + H2O = sn-glycerol 3-phosphocholine + a fatty acid + H(+)</text>
        <dbReference type="Rhea" id="RHEA:15177"/>
        <dbReference type="ChEBI" id="CHEBI:15377"/>
        <dbReference type="ChEBI" id="CHEBI:15378"/>
        <dbReference type="ChEBI" id="CHEBI:16870"/>
        <dbReference type="ChEBI" id="CHEBI:28868"/>
        <dbReference type="ChEBI" id="CHEBI:58168"/>
        <dbReference type="EC" id="3.1.1.5"/>
    </reaction>
</comment>
<dbReference type="GO" id="GO:0005829">
    <property type="term" value="C:cytosol"/>
    <property type="evidence" value="ECO:0007669"/>
    <property type="project" value="TreeGrafter"/>
</dbReference>
<evidence type="ECO:0000313" key="12">
    <source>
        <dbReference type="Proteomes" id="UP000053558"/>
    </source>
</evidence>
<feature type="signal peptide" evidence="9">
    <location>
        <begin position="1"/>
        <end position="23"/>
    </location>
</feature>
<dbReference type="OrthoDB" id="4084751at2759"/>
<keyword evidence="5 8" id="KW-0442">Lipid degradation</keyword>
<dbReference type="PANTHER" id="PTHR10728:SF33">
    <property type="entry name" value="LYSOPHOSPHOLIPASE 1-RELATED"/>
    <property type="match status" value="1"/>
</dbReference>
<dbReference type="SUPFAM" id="SSF52151">
    <property type="entry name" value="FabD/lysophospholipase-like"/>
    <property type="match status" value="1"/>
</dbReference>
<dbReference type="GO" id="GO:0004623">
    <property type="term" value="F:phospholipase A2 activity"/>
    <property type="evidence" value="ECO:0007669"/>
    <property type="project" value="TreeGrafter"/>
</dbReference>
<dbReference type="Proteomes" id="UP000053558">
    <property type="component" value="Unassembled WGS sequence"/>
</dbReference>
<dbReference type="InterPro" id="IPR016035">
    <property type="entry name" value="Acyl_Trfase/lysoPLipase"/>
</dbReference>
<gene>
    <name evidence="11" type="ORF">CONPUDRAFT_88051</name>
</gene>
<dbReference type="Gene3D" id="3.40.1090.10">
    <property type="entry name" value="Cytosolic phospholipase A2 catalytic domain"/>
    <property type="match status" value="1"/>
</dbReference>
<evidence type="ECO:0000313" key="11">
    <source>
        <dbReference type="EMBL" id="EIW85716.1"/>
    </source>
</evidence>
<organism evidence="11 12">
    <name type="scientific">Coniophora puteana (strain RWD-64-598)</name>
    <name type="common">Brown rot fungus</name>
    <dbReference type="NCBI Taxonomy" id="741705"/>
    <lineage>
        <taxon>Eukaryota</taxon>
        <taxon>Fungi</taxon>
        <taxon>Dikarya</taxon>
        <taxon>Basidiomycota</taxon>
        <taxon>Agaricomycotina</taxon>
        <taxon>Agaricomycetes</taxon>
        <taxon>Agaricomycetidae</taxon>
        <taxon>Boletales</taxon>
        <taxon>Coniophorineae</taxon>
        <taxon>Coniophoraceae</taxon>
        <taxon>Coniophora</taxon>
    </lineage>
</organism>
<dbReference type="Pfam" id="PF01735">
    <property type="entry name" value="PLA2_B"/>
    <property type="match status" value="1"/>
</dbReference>
<dbReference type="InterPro" id="IPR002642">
    <property type="entry name" value="LysoPLipase_cat_dom"/>
</dbReference>
<evidence type="ECO:0000256" key="2">
    <source>
        <dbReference type="ARBA" id="ARBA00013274"/>
    </source>
</evidence>
<dbReference type="KEGG" id="cput:CONPUDRAFT_88051"/>
<dbReference type="EC" id="3.1.1.5" evidence="2 9"/>
<feature type="chain" id="PRO_5024469908" description="Lysophospholipase" evidence="9">
    <location>
        <begin position="24"/>
        <end position="610"/>
    </location>
</feature>
<evidence type="ECO:0000256" key="9">
    <source>
        <dbReference type="RuleBase" id="RU362103"/>
    </source>
</evidence>
<sequence>MASSLPLVSLSLILAYTSATTYAQAVPAKAYTPIKGPCPADFELVRMAGSAASNQTLSTGEAAYIQSRKSDVIPSAWHTYLSNVEATGTTLPSYVSALLANSSDGPTLGIATSGGGYRAAIVGAGFLNALDGRNGTSAAAGTGGLLQGASYLSGLSGGAWFVSSLAQANFPTIQDLVFPSTEYAAPGGAGDAHVYWGGWHANYSLAAPSGDLLVDLAYVDACVSEILDKQLAGYPVTFADVWSRTLARHFANGTTESNFYDEAYPHGAGVLFSDIANTSMFESRQMPFPIVIADIDVPTTNASEIIPGDTEPLTNPIFEFNVYEMGSYDPMLSAFAPTKYLGTANGSMCVTNYDQTSFVAASSSELFNDLTFDLLNDTFGPLLAAASDTLPGLQNELYAYWPNPFYGVASDTFGASKQSNLHLVDGGEDGQVIPLQPLLVKARGIDVIVAIDVNNAENNFADGGTLIATQDRSALFPSAYSFPPVPTTTAEFTSQNLTTRPTFFGCTTTPANLSTPLVIYLANGGPPHDGAAPVTNTSTFQLTYEESEVQAMLDQTFVLATQGYPANASETTDSEWPACLACAVVDRARARAGTARSGVCESCLDRYCWS</sequence>
<comment type="caution">
    <text evidence="11">The sequence shown here is derived from an EMBL/GenBank/DDBJ whole genome shotgun (WGS) entry which is preliminary data.</text>
</comment>
<reference evidence="12" key="1">
    <citation type="journal article" date="2012" name="Science">
        <title>The Paleozoic origin of enzymatic lignin decomposition reconstructed from 31 fungal genomes.</title>
        <authorList>
            <person name="Floudas D."/>
            <person name="Binder M."/>
            <person name="Riley R."/>
            <person name="Barry K."/>
            <person name="Blanchette R.A."/>
            <person name="Henrissat B."/>
            <person name="Martinez A.T."/>
            <person name="Otillar R."/>
            <person name="Spatafora J.W."/>
            <person name="Yadav J.S."/>
            <person name="Aerts A."/>
            <person name="Benoit I."/>
            <person name="Boyd A."/>
            <person name="Carlson A."/>
            <person name="Copeland A."/>
            <person name="Coutinho P.M."/>
            <person name="de Vries R.P."/>
            <person name="Ferreira P."/>
            <person name="Findley K."/>
            <person name="Foster B."/>
            <person name="Gaskell J."/>
            <person name="Glotzer D."/>
            <person name="Gorecki P."/>
            <person name="Heitman J."/>
            <person name="Hesse C."/>
            <person name="Hori C."/>
            <person name="Igarashi K."/>
            <person name="Jurgens J.A."/>
            <person name="Kallen N."/>
            <person name="Kersten P."/>
            <person name="Kohler A."/>
            <person name="Kuees U."/>
            <person name="Kumar T.K.A."/>
            <person name="Kuo A."/>
            <person name="LaButti K."/>
            <person name="Larrondo L.F."/>
            <person name="Lindquist E."/>
            <person name="Ling A."/>
            <person name="Lombard V."/>
            <person name="Lucas S."/>
            <person name="Lundell T."/>
            <person name="Martin R."/>
            <person name="McLaughlin D.J."/>
            <person name="Morgenstern I."/>
            <person name="Morin E."/>
            <person name="Murat C."/>
            <person name="Nagy L.G."/>
            <person name="Nolan M."/>
            <person name="Ohm R.A."/>
            <person name="Patyshakuliyeva A."/>
            <person name="Rokas A."/>
            <person name="Ruiz-Duenas F.J."/>
            <person name="Sabat G."/>
            <person name="Salamov A."/>
            <person name="Samejima M."/>
            <person name="Schmutz J."/>
            <person name="Slot J.C."/>
            <person name="St John F."/>
            <person name="Stenlid J."/>
            <person name="Sun H."/>
            <person name="Sun S."/>
            <person name="Syed K."/>
            <person name="Tsang A."/>
            <person name="Wiebenga A."/>
            <person name="Young D."/>
            <person name="Pisabarro A."/>
            <person name="Eastwood D.C."/>
            <person name="Martin F."/>
            <person name="Cullen D."/>
            <person name="Grigoriev I.V."/>
            <person name="Hibbett D.S."/>
        </authorList>
    </citation>
    <scope>NUCLEOTIDE SEQUENCE [LARGE SCALE GENOMIC DNA]</scope>
    <source>
        <strain evidence="12">RWD-64-598 SS2</strain>
    </source>
</reference>
<dbReference type="OMA" id="FASCLAC"/>
<evidence type="ECO:0000256" key="3">
    <source>
        <dbReference type="ARBA" id="ARBA00022729"/>
    </source>
</evidence>
<keyword evidence="12" id="KW-1185">Reference proteome</keyword>
<dbReference type="SMART" id="SM00022">
    <property type="entry name" value="PLAc"/>
    <property type="match status" value="1"/>
</dbReference>
<evidence type="ECO:0000256" key="1">
    <source>
        <dbReference type="ARBA" id="ARBA00008780"/>
    </source>
</evidence>
<evidence type="ECO:0000256" key="5">
    <source>
        <dbReference type="ARBA" id="ARBA00022963"/>
    </source>
</evidence>
<dbReference type="GO" id="GO:0046475">
    <property type="term" value="P:glycerophospholipid catabolic process"/>
    <property type="evidence" value="ECO:0007669"/>
    <property type="project" value="TreeGrafter"/>
</dbReference>
<feature type="domain" description="PLA2c" evidence="10">
    <location>
        <begin position="37"/>
        <end position="610"/>
    </location>
</feature>
<proteinExistence type="inferred from homology"/>
<evidence type="ECO:0000256" key="7">
    <source>
        <dbReference type="ARBA" id="ARBA00023180"/>
    </source>
</evidence>
<keyword evidence="3 9" id="KW-0732">Signal</keyword>
<comment type="similarity">
    <text evidence="1 9">Belongs to the lysophospholipase family.</text>
</comment>
<dbReference type="RefSeq" id="XP_007765121.1">
    <property type="nucleotide sequence ID" value="XM_007766931.1"/>
</dbReference>
<dbReference type="GeneID" id="19211224"/>
<keyword evidence="6 8" id="KW-0443">Lipid metabolism</keyword>
<evidence type="ECO:0000256" key="4">
    <source>
        <dbReference type="ARBA" id="ARBA00022801"/>
    </source>
</evidence>
<dbReference type="PROSITE" id="PS51210">
    <property type="entry name" value="PLA2C"/>
    <property type="match status" value="1"/>
</dbReference>
<name>A0A5M3N329_CONPW</name>
<dbReference type="GO" id="GO:0004622">
    <property type="term" value="F:phosphatidylcholine lysophospholipase activity"/>
    <property type="evidence" value="ECO:0007669"/>
    <property type="project" value="UniProtKB-EC"/>
</dbReference>